<reference evidence="6 7" key="1">
    <citation type="submission" date="2018-08" db="EMBL/GenBank/DDBJ databases">
        <title>Comparative analysis of Burkholderia isolates from Puerto Rico.</title>
        <authorList>
            <person name="Hall C."/>
            <person name="Sahl J."/>
            <person name="Wagner D."/>
        </authorList>
    </citation>
    <scope>NUCLEOTIDE SEQUENCE [LARGE SCALE GENOMIC DNA]</scope>
    <source>
        <strain evidence="6 7">Bp9001</strain>
    </source>
</reference>
<dbReference type="PROSITE" id="PS51935">
    <property type="entry name" value="NLPC_P60"/>
    <property type="match status" value="1"/>
</dbReference>
<sequence length="128" mass="14393">MTYIDLLGVPFELGGRGPDSFDCYGLVMHLTELATGKRPPDYGVSGDAARIGAMMACARVFWKKLDGPKPGCCVLFRMGRHINHCGYVIDANRFIHAWDKTGGVTIERLSDWEKSKRVFGFYEYQHAE</sequence>
<dbReference type="Proteomes" id="UP000269271">
    <property type="component" value="Unassembled WGS sequence"/>
</dbReference>
<proteinExistence type="inferred from homology"/>
<dbReference type="InterPro" id="IPR000064">
    <property type="entry name" value="NLP_P60_dom"/>
</dbReference>
<keyword evidence="2" id="KW-0645">Protease</keyword>
<organism evidence="6 7">
    <name type="scientific">Burkholderia contaminans</name>
    <dbReference type="NCBI Taxonomy" id="488447"/>
    <lineage>
        <taxon>Bacteria</taxon>
        <taxon>Pseudomonadati</taxon>
        <taxon>Pseudomonadota</taxon>
        <taxon>Betaproteobacteria</taxon>
        <taxon>Burkholderiales</taxon>
        <taxon>Burkholderiaceae</taxon>
        <taxon>Burkholderia</taxon>
        <taxon>Burkholderia cepacia complex</taxon>
    </lineage>
</organism>
<dbReference type="GO" id="GO:0008234">
    <property type="term" value="F:cysteine-type peptidase activity"/>
    <property type="evidence" value="ECO:0007669"/>
    <property type="project" value="UniProtKB-KW"/>
</dbReference>
<comment type="similarity">
    <text evidence="1">Belongs to the peptidase C40 family.</text>
</comment>
<keyword evidence="4" id="KW-0788">Thiol protease</keyword>
<dbReference type="AlphaFoldDB" id="A0A3N8QQN8"/>
<evidence type="ECO:0000313" key="7">
    <source>
        <dbReference type="Proteomes" id="UP000269271"/>
    </source>
</evidence>
<dbReference type="EMBL" id="QTQX01000013">
    <property type="protein sequence ID" value="RQT26058.1"/>
    <property type="molecule type" value="Genomic_DNA"/>
</dbReference>
<dbReference type="Pfam" id="PF00877">
    <property type="entry name" value="NLPC_P60"/>
    <property type="match status" value="1"/>
</dbReference>
<evidence type="ECO:0000313" key="6">
    <source>
        <dbReference type="EMBL" id="RQT26058.1"/>
    </source>
</evidence>
<keyword evidence="3" id="KW-0378">Hydrolase</keyword>
<feature type="domain" description="NlpC/P60" evidence="5">
    <location>
        <begin position="1"/>
        <end position="128"/>
    </location>
</feature>
<evidence type="ECO:0000256" key="2">
    <source>
        <dbReference type="ARBA" id="ARBA00022670"/>
    </source>
</evidence>
<evidence type="ECO:0000256" key="1">
    <source>
        <dbReference type="ARBA" id="ARBA00007074"/>
    </source>
</evidence>
<evidence type="ECO:0000259" key="5">
    <source>
        <dbReference type="PROSITE" id="PS51935"/>
    </source>
</evidence>
<comment type="caution">
    <text evidence="6">The sequence shown here is derived from an EMBL/GenBank/DDBJ whole genome shotgun (WGS) entry which is preliminary data.</text>
</comment>
<gene>
    <name evidence="6" type="ORF">DF037_20430</name>
</gene>
<accession>A0A3N8QQN8</accession>
<evidence type="ECO:0000256" key="3">
    <source>
        <dbReference type="ARBA" id="ARBA00022801"/>
    </source>
</evidence>
<dbReference type="Gene3D" id="3.90.1720.10">
    <property type="entry name" value="endopeptidase domain like (from Nostoc punctiforme)"/>
    <property type="match status" value="1"/>
</dbReference>
<dbReference type="InterPro" id="IPR038765">
    <property type="entry name" value="Papain-like_cys_pep_sf"/>
</dbReference>
<protein>
    <recommendedName>
        <fullName evidence="5">NlpC/P60 domain-containing protein</fullName>
    </recommendedName>
</protein>
<evidence type="ECO:0000256" key="4">
    <source>
        <dbReference type="ARBA" id="ARBA00022807"/>
    </source>
</evidence>
<dbReference type="RefSeq" id="WP_124618525.1">
    <property type="nucleotide sequence ID" value="NZ_QTQX01000013.1"/>
</dbReference>
<dbReference type="SUPFAM" id="SSF54001">
    <property type="entry name" value="Cysteine proteinases"/>
    <property type="match status" value="1"/>
</dbReference>
<dbReference type="GO" id="GO:0006508">
    <property type="term" value="P:proteolysis"/>
    <property type="evidence" value="ECO:0007669"/>
    <property type="project" value="UniProtKB-KW"/>
</dbReference>
<name>A0A3N8QQN8_9BURK</name>